<name>A0A834NH54_VESPE</name>
<feature type="region of interest" description="Disordered" evidence="1">
    <location>
        <begin position="1"/>
        <end position="66"/>
    </location>
</feature>
<proteinExistence type="predicted"/>
<feature type="compositionally biased region" description="Basic and acidic residues" evidence="1">
    <location>
        <begin position="1"/>
        <end position="42"/>
    </location>
</feature>
<sequence>MKGEERGRGGREDGGEGRRWRKEEEGGGRGEEEGERGGRGGGDDEDAVENTIGKIEKDRLRKTEID</sequence>
<comment type="caution">
    <text evidence="2">The sequence shown here is derived from an EMBL/GenBank/DDBJ whole genome shotgun (WGS) entry which is preliminary data.</text>
</comment>
<accession>A0A834NH54</accession>
<evidence type="ECO:0000256" key="1">
    <source>
        <dbReference type="SAM" id="MobiDB-lite"/>
    </source>
</evidence>
<reference evidence="2" key="1">
    <citation type="journal article" date="2020" name="G3 (Bethesda)">
        <title>High-Quality Assemblies for Three Invasive Social Wasps from the &lt;i&gt;Vespula&lt;/i&gt; Genus.</title>
        <authorList>
            <person name="Harrop T.W.R."/>
            <person name="Guhlin J."/>
            <person name="McLaughlin G.M."/>
            <person name="Permina E."/>
            <person name="Stockwell P."/>
            <person name="Gilligan J."/>
            <person name="Le Lec M.F."/>
            <person name="Gruber M.A.M."/>
            <person name="Quinn O."/>
            <person name="Lovegrove M."/>
            <person name="Duncan E.J."/>
            <person name="Remnant E.J."/>
            <person name="Van Eeckhoven J."/>
            <person name="Graham B."/>
            <person name="Knapp R.A."/>
            <person name="Langford K.W."/>
            <person name="Kronenberg Z."/>
            <person name="Press M.O."/>
            <person name="Eacker S.M."/>
            <person name="Wilson-Rankin E.E."/>
            <person name="Purcell J."/>
            <person name="Lester P.J."/>
            <person name="Dearden P.K."/>
        </authorList>
    </citation>
    <scope>NUCLEOTIDE SEQUENCE</scope>
    <source>
        <strain evidence="2">Volc-1</strain>
    </source>
</reference>
<dbReference type="AlphaFoldDB" id="A0A834NH54"/>
<evidence type="ECO:0000313" key="2">
    <source>
        <dbReference type="EMBL" id="KAF7409127.1"/>
    </source>
</evidence>
<dbReference type="Proteomes" id="UP000600918">
    <property type="component" value="Unassembled WGS sequence"/>
</dbReference>
<protein>
    <submittedName>
        <fullName evidence="2">Uncharacterized protein</fullName>
    </submittedName>
</protein>
<feature type="compositionally biased region" description="Basic and acidic residues" evidence="1">
    <location>
        <begin position="54"/>
        <end position="66"/>
    </location>
</feature>
<dbReference type="EMBL" id="JACSDY010000014">
    <property type="protein sequence ID" value="KAF7409127.1"/>
    <property type="molecule type" value="Genomic_DNA"/>
</dbReference>
<evidence type="ECO:0000313" key="3">
    <source>
        <dbReference type="Proteomes" id="UP000600918"/>
    </source>
</evidence>
<keyword evidence="3" id="KW-1185">Reference proteome</keyword>
<organism evidence="2 3">
    <name type="scientific">Vespula pensylvanica</name>
    <name type="common">Western yellow jacket</name>
    <name type="synonym">Wasp</name>
    <dbReference type="NCBI Taxonomy" id="30213"/>
    <lineage>
        <taxon>Eukaryota</taxon>
        <taxon>Metazoa</taxon>
        <taxon>Ecdysozoa</taxon>
        <taxon>Arthropoda</taxon>
        <taxon>Hexapoda</taxon>
        <taxon>Insecta</taxon>
        <taxon>Pterygota</taxon>
        <taxon>Neoptera</taxon>
        <taxon>Endopterygota</taxon>
        <taxon>Hymenoptera</taxon>
        <taxon>Apocrita</taxon>
        <taxon>Aculeata</taxon>
        <taxon>Vespoidea</taxon>
        <taxon>Vespidae</taxon>
        <taxon>Vespinae</taxon>
        <taxon>Vespula</taxon>
    </lineage>
</organism>
<gene>
    <name evidence="2" type="ORF">H0235_013979</name>
</gene>